<keyword evidence="6" id="KW-1185">Reference proteome</keyword>
<dbReference type="InterPro" id="IPR027417">
    <property type="entry name" value="P-loop_NTPase"/>
</dbReference>
<name>A0ABV9R5I3_9MICO</name>
<feature type="domain" description="HTH luxR-type" evidence="4">
    <location>
        <begin position="864"/>
        <end position="928"/>
    </location>
</feature>
<protein>
    <submittedName>
        <fullName evidence="5">AAA family ATPase</fullName>
    </submittedName>
</protein>
<dbReference type="PANTHER" id="PTHR16305">
    <property type="entry name" value="TESTICULAR SOLUBLE ADENYLYL CYCLASE"/>
    <property type="match status" value="1"/>
</dbReference>
<comment type="caution">
    <text evidence="5">The sequence shown here is derived from an EMBL/GenBank/DDBJ whole genome shotgun (WGS) entry which is preliminary data.</text>
</comment>
<evidence type="ECO:0000259" key="4">
    <source>
        <dbReference type="PROSITE" id="PS50043"/>
    </source>
</evidence>
<keyword evidence="2" id="KW-0067">ATP-binding</keyword>
<dbReference type="PRINTS" id="PR00038">
    <property type="entry name" value="HTHLUXR"/>
</dbReference>
<dbReference type="SUPFAM" id="SSF52540">
    <property type="entry name" value="P-loop containing nucleoside triphosphate hydrolases"/>
    <property type="match status" value="1"/>
</dbReference>
<keyword evidence="1" id="KW-0547">Nucleotide-binding</keyword>
<dbReference type="InterPro" id="IPR036388">
    <property type="entry name" value="WH-like_DNA-bd_sf"/>
</dbReference>
<accession>A0ABV9R5I3</accession>
<evidence type="ECO:0000256" key="3">
    <source>
        <dbReference type="SAM" id="MobiDB-lite"/>
    </source>
</evidence>
<dbReference type="SMART" id="SM00421">
    <property type="entry name" value="HTH_LUXR"/>
    <property type="match status" value="1"/>
</dbReference>
<proteinExistence type="predicted"/>
<dbReference type="InterPro" id="IPR000792">
    <property type="entry name" value="Tscrpt_reg_LuxR_C"/>
</dbReference>
<dbReference type="Gene3D" id="1.10.10.10">
    <property type="entry name" value="Winged helix-like DNA-binding domain superfamily/Winged helix DNA-binding domain"/>
    <property type="match status" value="1"/>
</dbReference>
<dbReference type="Pfam" id="PF13191">
    <property type="entry name" value="AAA_16"/>
    <property type="match status" value="1"/>
</dbReference>
<dbReference type="Proteomes" id="UP001595960">
    <property type="component" value="Unassembled WGS sequence"/>
</dbReference>
<dbReference type="RefSeq" id="WP_307834925.1">
    <property type="nucleotide sequence ID" value="NZ_JAFBBW010000001.1"/>
</dbReference>
<feature type="region of interest" description="Disordered" evidence="3">
    <location>
        <begin position="1"/>
        <end position="20"/>
    </location>
</feature>
<dbReference type="EMBL" id="JBHSJC010000001">
    <property type="protein sequence ID" value="MFC4829045.1"/>
    <property type="molecule type" value="Genomic_DNA"/>
</dbReference>
<dbReference type="PROSITE" id="PS50043">
    <property type="entry name" value="HTH_LUXR_2"/>
    <property type="match status" value="1"/>
</dbReference>
<sequence length="928" mass="98430">MDARERAGYRDPIDPAPPAPPAILGRTGELDRLGALFGNARNGVGTALSVVGEPGVGKTALLDAAVGRARGIRVLRSDGYEAESAMPYAAVQRLGAPLAEHLGEVPARQAAALRIAAGVDDGPPPDRYLVGLGLLSLLAAAGAVEPIAWVVDDAHLVDAESLEVLAFVARRLAAEPVVVLLASRPDPRVQLVTAGVPVLELGGLDQPSAVQLLNRSVRGAVDPLLATRIAEQTGGNPLALIDLGRAFTAEQLTDSTLAPTPLPVGERLEAHYLAQVDAIDHEAQRWLLVAAAESTGDRELIAAASDRLGLTTDASGPAERAGLVSVRRTVDFRHPLVRSAVYNGMPADDRRRTHEALAAVADERGRADLAVWHSAAAAVGADDGLAARMERMADAAGVRGASVSRAQLLTRAADLTTDGTGHDRRILAAAEAAASAGAVGLALELLARLDEGRLDPVGLGRVLTLRALLALFIADHDGVVGGAAMMLRAATLFHDRDPELEQRALLRAFDYTLTAEWAAEGVSLPELGRRLADGATVADGPRSVQLRAVAAHILEPYDVAVPLIREAVATIRDADDAQLLDVGSLGVALTMALWEERLCIELLERTLQVARDAGVLRVVDTNLWLLGHLELVRGDPAASARYIDQVRELRRAIGYDAEQVVNASALAWAGAPVELVEAVAEGVLATGFAGAWTIAMTGLGIREIADGHYRDAFERFRPMVERNFLQVTYQQLPDYIEAAVRSGHAAAVVDELARLQGLAAASGTPWIRGQAAKSTALMADDAEAEASYLQAIEHLEAATAPADLGRAHLVYGEWLRRMKRRREAREHLKAALAIFTRVEAPAFAARARRELEATGEHVPHLVAGDDGVEPLTPQEGTIAGMAAEGKTNAEIGATLFISVNTVDYHLRKVFRKFGVTSRKQLAERLGDR</sequence>
<evidence type="ECO:0000313" key="5">
    <source>
        <dbReference type="EMBL" id="MFC4829045.1"/>
    </source>
</evidence>
<evidence type="ECO:0000256" key="1">
    <source>
        <dbReference type="ARBA" id="ARBA00022741"/>
    </source>
</evidence>
<dbReference type="CDD" id="cd06170">
    <property type="entry name" value="LuxR_C_like"/>
    <property type="match status" value="1"/>
</dbReference>
<organism evidence="5 6">
    <name type="scientific">Agromyces aurantiacus</name>
    <dbReference type="NCBI Taxonomy" id="165814"/>
    <lineage>
        <taxon>Bacteria</taxon>
        <taxon>Bacillati</taxon>
        <taxon>Actinomycetota</taxon>
        <taxon>Actinomycetes</taxon>
        <taxon>Micrococcales</taxon>
        <taxon>Microbacteriaceae</taxon>
        <taxon>Agromyces</taxon>
    </lineage>
</organism>
<dbReference type="SUPFAM" id="SSF46894">
    <property type="entry name" value="C-terminal effector domain of the bipartite response regulators"/>
    <property type="match status" value="1"/>
</dbReference>
<evidence type="ECO:0000256" key="2">
    <source>
        <dbReference type="ARBA" id="ARBA00022840"/>
    </source>
</evidence>
<dbReference type="InterPro" id="IPR016032">
    <property type="entry name" value="Sig_transdc_resp-reg_C-effctor"/>
</dbReference>
<reference evidence="6" key="1">
    <citation type="journal article" date="2019" name="Int. J. Syst. Evol. Microbiol.">
        <title>The Global Catalogue of Microorganisms (GCM) 10K type strain sequencing project: providing services to taxonomists for standard genome sequencing and annotation.</title>
        <authorList>
            <consortium name="The Broad Institute Genomics Platform"/>
            <consortium name="The Broad Institute Genome Sequencing Center for Infectious Disease"/>
            <person name="Wu L."/>
            <person name="Ma J."/>
        </authorList>
    </citation>
    <scope>NUCLEOTIDE SEQUENCE [LARGE SCALE GENOMIC DNA]</scope>
    <source>
        <strain evidence="6">CGMCC 1.12192</strain>
    </source>
</reference>
<dbReference type="PANTHER" id="PTHR16305:SF35">
    <property type="entry name" value="TRANSCRIPTIONAL ACTIVATOR DOMAIN"/>
    <property type="match status" value="1"/>
</dbReference>
<dbReference type="InterPro" id="IPR041664">
    <property type="entry name" value="AAA_16"/>
</dbReference>
<feature type="compositionally biased region" description="Basic and acidic residues" evidence="3">
    <location>
        <begin position="1"/>
        <end position="13"/>
    </location>
</feature>
<dbReference type="Pfam" id="PF00196">
    <property type="entry name" value="GerE"/>
    <property type="match status" value="1"/>
</dbReference>
<gene>
    <name evidence="5" type="ORF">ACFPER_09610</name>
</gene>
<evidence type="ECO:0000313" key="6">
    <source>
        <dbReference type="Proteomes" id="UP001595960"/>
    </source>
</evidence>